<comment type="caution">
    <text evidence="4">The sequence shown here is derived from an EMBL/GenBank/DDBJ whole genome shotgun (WGS) entry which is preliminary data.</text>
</comment>
<accession>A0A430FQK4</accession>
<dbReference type="InterPro" id="IPR011611">
    <property type="entry name" value="PfkB_dom"/>
</dbReference>
<dbReference type="InterPro" id="IPR029056">
    <property type="entry name" value="Ribokinase-like"/>
</dbReference>
<dbReference type="OrthoDB" id="8578462at2"/>
<dbReference type="PANTHER" id="PTHR10584">
    <property type="entry name" value="SUGAR KINASE"/>
    <property type="match status" value="1"/>
</dbReference>
<keyword evidence="1" id="KW-0808">Transferase</keyword>
<reference evidence="4 5" key="1">
    <citation type="submission" date="2018-09" db="EMBL/GenBank/DDBJ databases">
        <title>Characterization of the phylogenetic diversity of five novel species belonging to the genus Bifidobacterium.</title>
        <authorList>
            <person name="Lugli G.A."/>
            <person name="Duranti S."/>
            <person name="Milani C."/>
        </authorList>
    </citation>
    <scope>NUCLEOTIDE SEQUENCE [LARGE SCALE GENOMIC DNA]</scope>
    <source>
        <strain evidence="4 5">2036B</strain>
    </source>
</reference>
<dbReference type="AlphaFoldDB" id="A0A430FQK4"/>
<dbReference type="SUPFAM" id="SSF53613">
    <property type="entry name" value="Ribokinase-like"/>
    <property type="match status" value="1"/>
</dbReference>
<name>A0A430FQK4_9BIFI</name>
<dbReference type="Pfam" id="PF00294">
    <property type="entry name" value="PfkB"/>
    <property type="match status" value="1"/>
</dbReference>
<keyword evidence="2 4" id="KW-0418">Kinase</keyword>
<evidence type="ECO:0000313" key="4">
    <source>
        <dbReference type="EMBL" id="RSX55111.1"/>
    </source>
</evidence>
<sequence length="350" mass="37915">MQSRDFTNTAQGAPSAPKVYCLGQIWIEEMMHIKDFPEHGGFVAADQSITAVSGSYPIAVAAQSMGIPATIVSPIGTGPCAQAIEHRLNESKITRLGPVHDHRDSGFRMIVNDDEQKTYFAKFGVENEAPVDLYDVITPQLGDIVHILGPALFRDTGLSTLRFLKRPECQVNARHFMLVVTPTSRVDLLSDDMLQALEEAQPLWSMNRQEGLALAEHLDLHLDNSKSMLVSGGFDELMEELCTKLSERLRTSVVLRAGSRGVWISSNGSLATHVPGFETKATHTRSAGPCHTGALCAMLAQGKSLLESAQIANAAASLAIYNNQYGVPTSPTLEQVQAFIAEQATQASSK</sequence>
<dbReference type="GO" id="GO:0005829">
    <property type="term" value="C:cytosol"/>
    <property type="evidence" value="ECO:0007669"/>
    <property type="project" value="TreeGrafter"/>
</dbReference>
<evidence type="ECO:0000313" key="5">
    <source>
        <dbReference type="Proteomes" id="UP000287609"/>
    </source>
</evidence>
<evidence type="ECO:0000256" key="2">
    <source>
        <dbReference type="ARBA" id="ARBA00022777"/>
    </source>
</evidence>
<dbReference type="GO" id="GO:0016301">
    <property type="term" value="F:kinase activity"/>
    <property type="evidence" value="ECO:0007669"/>
    <property type="project" value="UniProtKB-KW"/>
</dbReference>
<evidence type="ECO:0000259" key="3">
    <source>
        <dbReference type="Pfam" id="PF00294"/>
    </source>
</evidence>
<dbReference type="Proteomes" id="UP000287609">
    <property type="component" value="Unassembled WGS sequence"/>
</dbReference>
<keyword evidence="5" id="KW-1185">Reference proteome</keyword>
<dbReference type="PANTHER" id="PTHR10584:SF166">
    <property type="entry name" value="RIBOKINASE"/>
    <property type="match status" value="1"/>
</dbReference>
<proteinExistence type="predicted"/>
<organism evidence="4 5">
    <name type="scientific">Bifidobacterium dolichotidis</name>
    <dbReference type="NCBI Taxonomy" id="2306976"/>
    <lineage>
        <taxon>Bacteria</taxon>
        <taxon>Bacillati</taxon>
        <taxon>Actinomycetota</taxon>
        <taxon>Actinomycetes</taxon>
        <taxon>Bifidobacteriales</taxon>
        <taxon>Bifidobacteriaceae</taxon>
        <taxon>Bifidobacterium</taxon>
    </lineage>
</organism>
<evidence type="ECO:0000256" key="1">
    <source>
        <dbReference type="ARBA" id="ARBA00022679"/>
    </source>
</evidence>
<dbReference type="Gene3D" id="3.40.1190.20">
    <property type="match status" value="1"/>
</dbReference>
<feature type="domain" description="Carbohydrate kinase PfkB" evidence="3">
    <location>
        <begin position="58"/>
        <end position="321"/>
    </location>
</feature>
<dbReference type="EMBL" id="QXGM01000002">
    <property type="protein sequence ID" value="RSX55111.1"/>
    <property type="molecule type" value="Genomic_DNA"/>
</dbReference>
<protein>
    <submittedName>
        <fullName evidence="4">Kinase, PfkB family</fullName>
    </submittedName>
</protein>
<gene>
    <name evidence="4" type="ORF">D2E26_1165</name>
</gene>
<dbReference type="RefSeq" id="WP_125963782.1">
    <property type="nucleotide sequence ID" value="NZ_QXGM01000002.1"/>
</dbReference>